<dbReference type="Gene3D" id="3.40.1190.20">
    <property type="match status" value="1"/>
</dbReference>
<dbReference type="GO" id="GO:0016301">
    <property type="term" value="F:kinase activity"/>
    <property type="evidence" value="ECO:0007669"/>
    <property type="project" value="UniProtKB-KW"/>
</dbReference>
<dbReference type="SUPFAM" id="SSF53613">
    <property type="entry name" value="Ribokinase-like"/>
    <property type="match status" value="1"/>
</dbReference>
<dbReference type="EMBL" id="MU253922">
    <property type="protein sequence ID" value="KAG9244205.1"/>
    <property type="molecule type" value="Genomic_DNA"/>
</dbReference>
<evidence type="ECO:0000259" key="1">
    <source>
        <dbReference type="Pfam" id="PF00294"/>
    </source>
</evidence>
<comment type="caution">
    <text evidence="2">The sequence shown here is derived from an EMBL/GenBank/DDBJ whole genome shotgun (WGS) entry which is preliminary data.</text>
</comment>
<dbReference type="Proteomes" id="UP000887226">
    <property type="component" value="Unassembled WGS sequence"/>
</dbReference>
<proteinExistence type="predicted"/>
<feature type="domain" description="Carbohydrate kinase PfkB" evidence="1">
    <location>
        <begin position="323"/>
        <end position="369"/>
    </location>
</feature>
<sequence length="417" mass="45639">MEESDQGPVGPEIDFCTLGMFIIDEIHYLPPTPPAYNIPGGSGTYAVLGARLFSPPPTSQTISWIVDQGSDFPESITTEIRSWNTTCVFRSGETRLTTHAWNGYDEHENRAFKYTTPKLRLGADSLTPELLFSKSFHLNCSPTRCVELVRTILHYRKSISPVHPKPLFIWEPVPDLMVPSELLNLTNALPYIDVCSPNHQELAALMGDPFHGLDPATNEILTVSVERACEQLMGSMPLSTFAVVVRCGEKGIYVGKNGGHTRRQGKKKRPVNYARGGLTMDMDMESLFAGLVSADGTVEFEQPFVDPGIDRWLPAYFGKESQDRVVDPTGGGNGFLGGLAVALARHKPLVEASAWGSVAASFCIEQVGVPVLSTDSEGHELWNGDSVSVRLQQYMGCIERPELMEQVSSGFGGMVLS</sequence>
<evidence type="ECO:0000313" key="3">
    <source>
        <dbReference type="Proteomes" id="UP000887226"/>
    </source>
</evidence>
<protein>
    <submittedName>
        <fullName evidence="2">PfkB family carbohydrate kinase-like protein</fullName>
    </submittedName>
</protein>
<organism evidence="2 3">
    <name type="scientific">Calycina marina</name>
    <dbReference type="NCBI Taxonomy" id="1763456"/>
    <lineage>
        <taxon>Eukaryota</taxon>
        <taxon>Fungi</taxon>
        <taxon>Dikarya</taxon>
        <taxon>Ascomycota</taxon>
        <taxon>Pezizomycotina</taxon>
        <taxon>Leotiomycetes</taxon>
        <taxon>Helotiales</taxon>
        <taxon>Pezizellaceae</taxon>
        <taxon>Calycina</taxon>
    </lineage>
</organism>
<evidence type="ECO:0000313" key="2">
    <source>
        <dbReference type="EMBL" id="KAG9244205.1"/>
    </source>
</evidence>
<name>A0A9P7Z3H3_9HELO</name>
<reference evidence="2" key="1">
    <citation type="journal article" date="2021" name="IMA Fungus">
        <title>Genomic characterization of three marine fungi, including Emericellopsis atlantica sp. nov. with signatures of a generalist lifestyle and marine biomass degradation.</title>
        <authorList>
            <person name="Hagestad O.C."/>
            <person name="Hou L."/>
            <person name="Andersen J.H."/>
            <person name="Hansen E.H."/>
            <person name="Altermark B."/>
            <person name="Li C."/>
            <person name="Kuhnert E."/>
            <person name="Cox R.J."/>
            <person name="Crous P.W."/>
            <person name="Spatafora J.W."/>
            <person name="Lail K."/>
            <person name="Amirebrahimi M."/>
            <person name="Lipzen A."/>
            <person name="Pangilinan J."/>
            <person name="Andreopoulos W."/>
            <person name="Hayes R.D."/>
            <person name="Ng V."/>
            <person name="Grigoriev I.V."/>
            <person name="Jackson S.A."/>
            <person name="Sutton T.D.S."/>
            <person name="Dobson A.D.W."/>
            <person name="Rama T."/>
        </authorList>
    </citation>
    <scope>NUCLEOTIDE SEQUENCE</scope>
    <source>
        <strain evidence="2">TRa3180A</strain>
    </source>
</reference>
<keyword evidence="3" id="KW-1185">Reference proteome</keyword>
<dbReference type="OrthoDB" id="497927at2759"/>
<keyword evidence="2" id="KW-0808">Transferase</keyword>
<gene>
    <name evidence="2" type="ORF">BJ878DRAFT_507306</name>
</gene>
<dbReference type="InterPro" id="IPR011611">
    <property type="entry name" value="PfkB_dom"/>
</dbReference>
<dbReference type="PANTHER" id="PTHR47098:SF2">
    <property type="entry name" value="PROTEIN MAK32"/>
    <property type="match status" value="1"/>
</dbReference>
<keyword evidence="2" id="KW-0418">Kinase</keyword>
<dbReference type="InterPro" id="IPR029056">
    <property type="entry name" value="Ribokinase-like"/>
</dbReference>
<dbReference type="Pfam" id="PF00294">
    <property type="entry name" value="PfkB"/>
    <property type="match status" value="1"/>
</dbReference>
<dbReference type="PANTHER" id="PTHR47098">
    <property type="entry name" value="PROTEIN MAK32"/>
    <property type="match status" value="1"/>
</dbReference>
<accession>A0A9P7Z3H3</accession>
<dbReference type="AlphaFoldDB" id="A0A9P7Z3H3"/>